<proteinExistence type="predicted"/>
<evidence type="ECO:0000313" key="8">
    <source>
        <dbReference type="EMBL" id="PXY02310.1"/>
    </source>
</evidence>
<keyword evidence="3 6" id="KW-0812">Transmembrane</keyword>
<feature type="transmembrane region" description="Helical" evidence="6">
    <location>
        <begin position="58"/>
        <end position="79"/>
    </location>
</feature>
<keyword evidence="5 6" id="KW-0472">Membrane</keyword>
<dbReference type="GO" id="GO:0005886">
    <property type="term" value="C:plasma membrane"/>
    <property type="evidence" value="ECO:0007669"/>
    <property type="project" value="UniProtKB-SubCell"/>
</dbReference>
<dbReference type="InterPro" id="IPR051791">
    <property type="entry name" value="Pra-immunoreactive"/>
</dbReference>
<feature type="domain" description="RDD" evidence="7">
    <location>
        <begin position="7"/>
        <end position="117"/>
    </location>
</feature>
<comment type="subcellular location">
    <subcellularLocation>
        <location evidence="1">Cell membrane</location>
        <topology evidence="1">Multi-pass membrane protein</topology>
    </subcellularLocation>
</comment>
<protein>
    <recommendedName>
        <fullName evidence="7">RDD domain-containing protein</fullName>
    </recommendedName>
</protein>
<sequence length="136" mass="15794">MNSIKIASNTKRFVNWIIDSISISILWFILLPFIVIALKKAGLLENLKAGQTMSLEFTLLPIAFIYYIILKGIFHTTLGKLITRTKIIRLDNEKVNFIDILLRTLCRFIPLEQLSFFSEKPIGWHDRISETRIITK</sequence>
<dbReference type="PANTHER" id="PTHR36115">
    <property type="entry name" value="PROLINE-RICH ANTIGEN HOMOLOG-RELATED"/>
    <property type="match status" value="1"/>
</dbReference>
<keyword evidence="9" id="KW-1185">Reference proteome</keyword>
<comment type="caution">
    <text evidence="8">The sequence shown here is derived from an EMBL/GenBank/DDBJ whole genome shotgun (WGS) entry which is preliminary data.</text>
</comment>
<evidence type="ECO:0000256" key="1">
    <source>
        <dbReference type="ARBA" id="ARBA00004651"/>
    </source>
</evidence>
<dbReference type="RefSeq" id="WP_110359944.1">
    <property type="nucleotide sequence ID" value="NZ_QFLI01000002.1"/>
</dbReference>
<keyword evidence="4 6" id="KW-1133">Transmembrane helix</keyword>
<evidence type="ECO:0000259" key="7">
    <source>
        <dbReference type="Pfam" id="PF06271"/>
    </source>
</evidence>
<dbReference type="PANTHER" id="PTHR36115:SF4">
    <property type="entry name" value="MEMBRANE PROTEIN"/>
    <property type="match status" value="1"/>
</dbReference>
<gene>
    <name evidence="8" type="ORF">DF185_06590</name>
</gene>
<organism evidence="8 9">
    <name type="scientific">Marinifilum breve</name>
    <dbReference type="NCBI Taxonomy" id="2184082"/>
    <lineage>
        <taxon>Bacteria</taxon>
        <taxon>Pseudomonadati</taxon>
        <taxon>Bacteroidota</taxon>
        <taxon>Bacteroidia</taxon>
        <taxon>Marinilabiliales</taxon>
        <taxon>Marinifilaceae</taxon>
    </lineage>
</organism>
<evidence type="ECO:0000256" key="3">
    <source>
        <dbReference type="ARBA" id="ARBA00022692"/>
    </source>
</evidence>
<dbReference type="AlphaFoldDB" id="A0A2V4A4L8"/>
<reference evidence="8 9" key="1">
    <citation type="submission" date="2018-05" db="EMBL/GenBank/DDBJ databases">
        <title>Marinifilum breve JC075T sp. nov., a marine bacterium isolated from Yongle Blue Hole in the South China Sea.</title>
        <authorList>
            <person name="Fu T."/>
        </authorList>
    </citation>
    <scope>NUCLEOTIDE SEQUENCE [LARGE SCALE GENOMIC DNA]</scope>
    <source>
        <strain evidence="8 9">JC075</strain>
    </source>
</reference>
<evidence type="ECO:0000256" key="5">
    <source>
        <dbReference type="ARBA" id="ARBA00023136"/>
    </source>
</evidence>
<accession>A0A2V4A4L8</accession>
<dbReference type="OrthoDB" id="762068at2"/>
<feature type="transmembrane region" description="Helical" evidence="6">
    <location>
        <begin position="12"/>
        <end position="38"/>
    </location>
</feature>
<evidence type="ECO:0000256" key="4">
    <source>
        <dbReference type="ARBA" id="ARBA00022989"/>
    </source>
</evidence>
<evidence type="ECO:0000256" key="6">
    <source>
        <dbReference type="SAM" id="Phobius"/>
    </source>
</evidence>
<evidence type="ECO:0000256" key="2">
    <source>
        <dbReference type="ARBA" id="ARBA00022475"/>
    </source>
</evidence>
<evidence type="ECO:0000313" key="9">
    <source>
        <dbReference type="Proteomes" id="UP000248079"/>
    </source>
</evidence>
<dbReference type="EMBL" id="QFLI01000002">
    <property type="protein sequence ID" value="PXY02310.1"/>
    <property type="molecule type" value="Genomic_DNA"/>
</dbReference>
<dbReference type="Proteomes" id="UP000248079">
    <property type="component" value="Unassembled WGS sequence"/>
</dbReference>
<name>A0A2V4A4L8_9BACT</name>
<dbReference type="InterPro" id="IPR010432">
    <property type="entry name" value="RDD"/>
</dbReference>
<keyword evidence="2" id="KW-1003">Cell membrane</keyword>
<dbReference type="Pfam" id="PF06271">
    <property type="entry name" value="RDD"/>
    <property type="match status" value="1"/>
</dbReference>